<evidence type="ECO:0000313" key="14">
    <source>
        <dbReference type="Proteomes" id="UP000189883"/>
    </source>
</evidence>
<feature type="chain" id="PRO_5012729633" evidence="10">
    <location>
        <begin position="19"/>
        <end position="729"/>
    </location>
</feature>
<keyword evidence="2 8" id="KW-0813">Transport</keyword>
<dbReference type="InterPro" id="IPR012910">
    <property type="entry name" value="Plug_dom"/>
</dbReference>
<dbReference type="Gene3D" id="2.170.130.10">
    <property type="entry name" value="TonB-dependent receptor, plug domain"/>
    <property type="match status" value="1"/>
</dbReference>
<evidence type="ECO:0000256" key="3">
    <source>
        <dbReference type="ARBA" id="ARBA00022452"/>
    </source>
</evidence>
<sequence>MKKQFLPLILLASATSFAQEADSLNSRTIDEVVIQSQTIFTNKDKNEKASSFIYIGTKELQKYNYSDVNRVLMGKTGVHVVEEEGFGLRPNIIIRGASSLRSSSINLMEDGVLAAPAPYVAPAAYYFPTMGRMAGVEILKSSGQIMYGPNTIGGSMNMLSTQVPNKFSGFLNASYGSFNTYKVHTHVGDKIGKFGYLVEYFTNNSDGFKELPNGKNTGFALNDGMIKLLYDNSDAAIPNKLQLKFQASKQNSNETYMGISKRDFNRNAYQRYLSSELDNIEVNQRQYLLSYQIEPSKKLHLNFDAYRNEVKRNWYKVNDVKAGGNKVGLSNALEMADNSNEMLALKGAYNADNTIYIRHNDRDYISRGLQFNGHYHLGKTGMVRFGARYHYDSQDRFQADDEYLSTSQGLALKKRGSAGSQDNRIEDANATASYVQYQQEFGALVATAGVRYENITLRQRNYGRSDADRTGKDLKTTTNKVESWIPGLSLLYKINDGLKVFGSVHKGFSPPGIQQGQKEERSWNYELGTRFNNNFVDAELIGYINDYSNLLGADTNVMGGNTGQGDLYNAGEVLIRGVEAQLRYTISGKDSEINFPVSVNYTYVDSSFKKDFQSQVFGTIKEGDALPFIPKEQLSIEAGANIKNFRLSAIWRYRGDFSNKVWQGAIPEANLVPSMNILDASISYKVNRNATVYTNAQNLLNQTYLSSLNPSGYRPGMPRFVNVGVRISL</sequence>
<keyword evidence="3 8" id="KW-1134">Transmembrane beta strand</keyword>
<evidence type="ECO:0000259" key="11">
    <source>
        <dbReference type="Pfam" id="PF00593"/>
    </source>
</evidence>
<dbReference type="PANTHER" id="PTHR30442">
    <property type="entry name" value="IRON III DICITRATE TRANSPORT PROTEIN FECA"/>
    <property type="match status" value="1"/>
</dbReference>
<feature type="signal peptide" evidence="10">
    <location>
        <begin position="1"/>
        <end position="18"/>
    </location>
</feature>
<feature type="domain" description="TonB-dependent receptor-like beta-barrel" evidence="11">
    <location>
        <begin position="260"/>
        <end position="699"/>
    </location>
</feature>
<evidence type="ECO:0000256" key="10">
    <source>
        <dbReference type="SAM" id="SignalP"/>
    </source>
</evidence>
<reference evidence="13 14" key="1">
    <citation type="submission" date="2015-06" db="EMBL/GenBank/DDBJ databases">
        <title>R. anatipestifer strain HXb2 is the most virulent strain so far, and the genome sequence would help us uncover the pathogenesis.</title>
        <authorList>
            <person name="Hu Q."/>
            <person name="Qi J."/>
            <person name="Bo H."/>
            <person name="Liu G."/>
            <person name="Tao M."/>
            <person name="Ding Y."/>
            <person name="Xue Y."/>
        </authorList>
    </citation>
    <scope>NUCLEOTIDE SEQUENCE [LARGE SCALE GENOMIC DNA]</scope>
    <source>
        <strain evidence="13 14">HXb2</strain>
    </source>
</reference>
<dbReference type="Pfam" id="PF07715">
    <property type="entry name" value="Plug"/>
    <property type="match status" value="1"/>
</dbReference>
<dbReference type="InterPro" id="IPR000531">
    <property type="entry name" value="Beta-barrel_TonB"/>
</dbReference>
<comment type="subcellular location">
    <subcellularLocation>
        <location evidence="1 8">Cell outer membrane</location>
        <topology evidence="1 8">Multi-pass membrane protein</topology>
    </subcellularLocation>
</comment>
<feature type="domain" description="TonB-dependent receptor plug" evidence="12">
    <location>
        <begin position="46"/>
        <end position="154"/>
    </location>
</feature>
<evidence type="ECO:0000256" key="1">
    <source>
        <dbReference type="ARBA" id="ARBA00004571"/>
    </source>
</evidence>
<organism evidence="13 14">
    <name type="scientific">Riemerella anatipestifer</name>
    <name type="common">Moraxella anatipestifer</name>
    <dbReference type="NCBI Taxonomy" id="34085"/>
    <lineage>
        <taxon>Bacteria</taxon>
        <taxon>Pseudomonadati</taxon>
        <taxon>Bacteroidota</taxon>
        <taxon>Flavobacteriia</taxon>
        <taxon>Flavobacteriales</taxon>
        <taxon>Weeksellaceae</taxon>
        <taxon>Riemerella</taxon>
    </lineage>
</organism>
<dbReference type="SUPFAM" id="SSF56935">
    <property type="entry name" value="Porins"/>
    <property type="match status" value="1"/>
</dbReference>
<evidence type="ECO:0000259" key="12">
    <source>
        <dbReference type="Pfam" id="PF07715"/>
    </source>
</evidence>
<evidence type="ECO:0000256" key="4">
    <source>
        <dbReference type="ARBA" id="ARBA00022692"/>
    </source>
</evidence>
<keyword evidence="6 8" id="KW-0472">Membrane</keyword>
<dbReference type="PANTHER" id="PTHR30442:SF0">
    <property type="entry name" value="FE(3+) DICITRATE TRANSPORT PROTEIN FECA"/>
    <property type="match status" value="1"/>
</dbReference>
<dbReference type="Proteomes" id="UP000189883">
    <property type="component" value="Chromosome"/>
</dbReference>
<dbReference type="EMBL" id="CP011859">
    <property type="protein sequence ID" value="AQY21664.1"/>
    <property type="molecule type" value="Genomic_DNA"/>
</dbReference>
<comment type="similarity">
    <text evidence="8 9">Belongs to the TonB-dependent receptor family.</text>
</comment>
<dbReference type="InterPro" id="IPR039426">
    <property type="entry name" value="TonB-dep_rcpt-like"/>
</dbReference>
<protein>
    <submittedName>
        <fullName evidence="13">Fe(3+) dicitrate transport protein FecA</fullName>
    </submittedName>
</protein>
<dbReference type="GO" id="GO:0009279">
    <property type="term" value="C:cell outer membrane"/>
    <property type="evidence" value="ECO:0007669"/>
    <property type="project" value="UniProtKB-SubCell"/>
</dbReference>
<evidence type="ECO:0000256" key="9">
    <source>
        <dbReference type="RuleBase" id="RU003357"/>
    </source>
</evidence>
<evidence type="ECO:0000256" key="7">
    <source>
        <dbReference type="ARBA" id="ARBA00023237"/>
    </source>
</evidence>
<gene>
    <name evidence="13" type="primary">fecA</name>
    <name evidence="13" type="ORF">AB406_0706</name>
</gene>
<evidence type="ECO:0000256" key="5">
    <source>
        <dbReference type="ARBA" id="ARBA00023077"/>
    </source>
</evidence>
<accession>A0A1S7DRB2</accession>
<evidence type="ECO:0000256" key="2">
    <source>
        <dbReference type="ARBA" id="ARBA00022448"/>
    </source>
</evidence>
<dbReference type="AlphaFoldDB" id="A0A1S7DRB2"/>
<keyword evidence="10" id="KW-0732">Signal</keyword>
<evidence type="ECO:0000256" key="8">
    <source>
        <dbReference type="PROSITE-ProRule" id="PRU01360"/>
    </source>
</evidence>
<keyword evidence="5 9" id="KW-0798">TonB box</keyword>
<evidence type="ECO:0000313" key="13">
    <source>
        <dbReference type="EMBL" id="AQY21664.1"/>
    </source>
</evidence>
<dbReference type="InterPro" id="IPR036942">
    <property type="entry name" value="Beta-barrel_TonB_sf"/>
</dbReference>
<keyword evidence="4 8" id="KW-0812">Transmembrane</keyword>
<dbReference type="GO" id="GO:0033214">
    <property type="term" value="P:siderophore-iron import into cell"/>
    <property type="evidence" value="ECO:0007669"/>
    <property type="project" value="TreeGrafter"/>
</dbReference>
<keyword evidence="7 8" id="KW-0998">Cell outer membrane</keyword>
<evidence type="ECO:0000256" key="6">
    <source>
        <dbReference type="ARBA" id="ARBA00023136"/>
    </source>
</evidence>
<dbReference type="PROSITE" id="PS52016">
    <property type="entry name" value="TONB_DEPENDENT_REC_3"/>
    <property type="match status" value="1"/>
</dbReference>
<dbReference type="RefSeq" id="WP_079206945.1">
    <property type="nucleotide sequence ID" value="NZ_CP011859.1"/>
</dbReference>
<name>A0A1S7DRB2_RIEAN</name>
<dbReference type="Gene3D" id="2.40.170.20">
    <property type="entry name" value="TonB-dependent receptor, beta-barrel domain"/>
    <property type="match status" value="1"/>
</dbReference>
<dbReference type="InterPro" id="IPR037066">
    <property type="entry name" value="Plug_dom_sf"/>
</dbReference>
<proteinExistence type="inferred from homology"/>
<dbReference type="Pfam" id="PF00593">
    <property type="entry name" value="TonB_dep_Rec_b-barrel"/>
    <property type="match status" value="1"/>
</dbReference>